<reference evidence="2 3" key="1">
    <citation type="submission" date="2017-08" db="EMBL/GenBank/DDBJ databases">
        <authorList>
            <person name="de Groot N.N."/>
        </authorList>
    </citation>
    <scope>NUCLEOTIDE SEQUENCE [LARGE SCALE GENOMIC DNA]</scope>
    <source>
        <strain evidence="2 3">USBA 78</strain>
    </source>
</reference>
<sequence>MIFPMITRGMDESNDRKEKSPILKHQRPGIIEINAVWFPIQDGRNMAHLMVAMDRVRE</sequence>
<gene>
    <name evidence="2" type="ORF">SAMN05428964_101122</name>
</gene>
<protein>
    <submittedName>
        <fullName evidence="2">Uncharacterized protein</fullName>
    </submittedName>
</protein>
<evidence type="ECO:0000313" key="2">
    <source>
        <dbReference type="EMBL" id="SOB89808.1"/>
    </source>
</evidence>
<evidence type="ECO:0000256" key="1">
    <source>
        <dbReference type="SAM" id="MobiDB-lite"/>
    </source>
</evidence>
<dbReference type="EMBL" id="OBMM01000001">
    <property type="protein sequence ID" value="SOB89808.1"/>
    <property type="molecule type" value="Genomic_DNA"/>
</dbReference>
<feature type="region of interest" description="Disordered" evidence="1">
    <location>
        <begin position="1"/>
        <end position="21"/>
    </location>
</feature>
<proteinExistence type="predicted"/>
<accession>A0A285R7T3</accession>
<evidence type="ECO:0000313" key="3">
    <source>
        <dbReference type="Proteomes" id="UP000219068"/>
    </source>
</evidence>
<dbReference type="AlphaFoldDB" id="A0A285R7T3"/>
<feature type="compositionally biased region" description="Basic and acidic residues" evidence="1">
    <location>
        <begin position="9"/>
        <end position="21"/>
    </location>
</feature>
<name>A0A285R7T3_9PROT</name>
<dbReference type="Proteomes" id="UP000219068">
    <property type="component" value="Unassembled WGS sequence"/>
</dbReference>
<organism evidence="2 3">
    <name type="scientific">Thalassospira xiamenensis</name>
    <dbReference type="NCBI Taxonomy" id="220697"/>
    <lineage>
        <taxon>Bacteria</taxon>
        <taxon>Pseudomonadati</taxon>
        <taxon>Pseudomonadota</taxon>
        <taxon>Alphaproteobacteria</taxon>
        <taxon>Rhodospirillales</taxon>
        <taxon>Thalassospiraceae</taxon>
        <taxon>Thalassospira</taxon>
    </lineage>
</organism>